<feature type="region of interest" description="Disordered" evidence="1">
    <location>
        <begin position="1"/>
        <end position="40"/>
    </location>
</feature>
<dbReference type="AlphaFoldDB" id="A0AAD4LUK0"/>
<dbReference type="InterPro" id="IPR031872">
    <property type="entry name" value="NDC10_II"/>
</dbReference>
<evidence type="ECO:0000259" key="2">
    <source>
        <dbReference type="Pfam" id="PF16787"/>
    </source>
</evidence>
<dbReference type="EMBL" id="JAKELL010000002">
    <property type="protein sequence ID" value="KAH9000115.1"/>
    <property type="molecule type" value="Genomic_DNA"/>
</dbReference>
<reference evidence="3" key="1">
    <citation type="submission" date="2022-01" db="EMBL/GenBank/DDBJ databases">
        <title>Comparative genomics reveals a dynamic genome evolution in the ectomycorrhizal milk-cap (Lactarius) mushrooms.</title>
        <authorList>
            <consortium name="DOE Joint Genome Institute"/>
            <person name="Lebreton A."/>
            <person name="Tang N."/>
            <person name="Kuo A."/>
            <person name="LaButti K."/>
            <person name="Drula E."/>
            <person name="Barry K."/>
            <person name="Clum A."/>
            <person name="Lipzen A."/>
            <person name="Mousain D."/>
            <person name="Ng V."/>
            <person name="Wang R."/>
            <person name="Wang X."/>
            <person name="Dai Y."/>
            <person name="Henrissat B."/>
            <person name="Grigoriev I.V."/>
            <person name="Guerin-Laguette A."/>
            <person name="Yu F."/>
            <person name="Martin F.M."/>
        </authorList>
    </citation>
    <scope>NUCLEOTIDE SEQUENCE</scope>
    <source>
        <strain evidence="3">QP</strain>
    </source>
</reference>
<feature type="compositionally biased region" description="Polar residues" evidence="1">
    <location>
        <begin position="20"/>
        <end position="30"/>
    </location>
</feature>
<dbReference type="Gene3D" id="1.10.443.20">
    <property type="entry name" value="Centromere DNA-binding protein complex CBF3 subunit, domain 2"/>
    <property type="match status" value="1"/>
</dbReference>
<comment type="caution">
    <text evidence="3">The sequence shown here is derived from an EMBL/GenBank/DDBJ whole genome shotgun (WGS) entry which is preliminary data.</text>
</comment>
<keyword evidence="4" id="KW-1185">Reference proteome</keyword>
<accession>A0AAD4LUK0</accession>
<organism evidence="3 4">
    <name type="scientific">Lactarius akahatsu</name>
    <dbReference type="NCBI Taxonomy" id="416441"/>
    <lineage>
        <taxon>Eukaryota</taxon>
        <taxon>Fungi</taxon>
        <taxon>Dikarya</taxon>
        <taxon>Basidiomycota</taxon>
        <taxon>Agaricomycotina</taxon>
        <taxon>Agaricomycetes</taxon>
        <taxon>Russulales</taxon>
        <taxon>Russulaceae</taxon>
        <taxon>Lactarius</taxon>
    </lineage>
</organism>
<protein>
    <recommendedName>
        <fullName evidence="2">Ndc10 domain-containing protein</fullName>
    </recommendedName>
</protein>
<evidence type="ECO:0000313" key="4">
    <source>
        <dbReference type="Proteomes" id="UP001201163"/>
    </source>
</evidence>
<feature type="domain" description="Ndc10" evidence="2">
    <location>
        <begin position="359"/>
        <end position="554"/>
    </location>
</feature>
<dbReference type="Pfam" id="PF16787">
    <property type="entry name" value="NDC10_II"/>
    <property type="match status" value="1"/>
</dbReference>
<evidence type="ECO:0000256" key="1">
    <source>
        <dbReference type="SAM" id="MobiDB-lite"/>
    </source>
</evidence>
<name>A0AAD4LUK0_9AGAM</name>
<gene>
    <name evidence="3" type="ORF">EDB92DRAFT_1812540</name>
</gene>
<feature type="compositionally biased region" description="Acidic residues" evidence="1">
    <location>
        <begin position="138"/>
        <end position="150"/>
    </location>
</feature>
<evidence type="ECO:0000313" key="3">
    <source>
        <dbReference type="EMBL" id="KAH9000115.1"/>
    </source>
</evidence>
<dbReference type="GO" id="GO:0003677">
    <property type="term" value="F:DNA binding"/>
    <property type="evidence" value="ECO:0007669"/>
    <property type="project" value="InterPro"/>
</dbReference>
<dbReference type="InterPro" id="IPR038279">
    <property type="entry name" value="Ndc10_dom2_sf"/>
</dbReference>
<dbReference type="Proteomes" id="UP001201163">
    <property type="component" value="Unassembled WGS sequence"/>
</dbReference>
<sequence length="599" mass="66870">MDANIDPRLQLQEPDRPLEPTSSADVNGSGTKARAAQEELPRDHCQLFPFRPAAADYNLEVLPVTGAKLQAVQEQLPRDHRRLPPFHMFKPHAGVWPHRPPAGQEGSLAADEDFVGALQDMASVESSYQKAINREPDSDGGEEDGEEEDEDRKGGEDPQEDGDAGSTADLAAAENNMAWVDTFIFNTRREGGRQTETSVLKTYKAWLPGALCGGTVPDVIVDANHMIHYLNTPTQQSLKKIVTMLGRIRRRQEDSNPDLVQSQPASNSRCQDYVKSIMVETRRLQIQSVNFDVTKVPSIVKSLFAWNWQLATLNCGDELVNLPLAFLQPYAIRVPDFDRSNGKSAGMNRGIFGKNEPTYNFVVPHRDPLRCPVGALVIMFHFMFDQGDLVGKIPGWDWANASSWCTVHLMFSQAVNKPMSGNSLCKMYKVFLDATSFSSMAWNRVSADHIEVVGHWVGNVGREVYGSKIPKQAVTALARFYVGETYRVPWVEVPVPGSLTKQVFPFVEEALATIRARGCQNQGTINFLELLWELWPFFWWAMAVINSQFPNTAVIKCIQVVHHLGAQQFFSQWLDAVCAANGVCNVDIQLSNKFCEDNT</sequence>
<feature type="region of interest" description="Disordered" evidence="1">
    <location>
        <begin position="125"/>
        <end position="166"/>
    </location>
</feature>
<proteinExistence type="predicted"/>